<dbReference type="PANTHER" id="PTHR16943:SF8">
    <property type="entry name" value="2-METHYLCITRATE DEHYDRATASE"/>
    <property type="match status" value="1"/>
</dbReference>
<dbReference type="Gene3D" id="1.10.4100.10">
    <property type="entry name" value="2-methylcitrate dehydratase PrpD"/>
    <property type="match status" value="1"/>
</dbReference>
<dbReference type="PANTHER" id="PTHR16943">
    <property type="entry name" value="2-METHYLCITRATE DEHYDRATASE-RELATED"/>
    <property type="match status" value="1"/>
</dbReference>
<name>A0A4V3W9Z5_9RHOO</name>
<dbReference type="InterPro" id="IPR045337">
    <property type="entry name" value="MmgE_PrpD_C"/>
</dbReference>
<protein>
    <submittedName>
        <fullName evidence="4">MmgE/PrpD family protein</fullName>
    </submittedName>
</protein>
<dbReference type="InterPro" id="IPR042183">
    <property type="entry name" value="MmgE/PrpD_sf_1"/>
</dbReference>
<feature type="domain" description="MmgE/PrpD N-terminal" evidence="2">
    <location>
        <begin position="7"/>
        <end position="242"/>
    </location>
</feature>
<dbReference type="InterPro" id="IPR005656">
    <property type="entry name" value="MmgE_PrpD"/>
</dbReference>
<dbReference type="RefSeq" id="WP_136386414.1">
    <property type="nucleotide sequence ID" value="NZ_SSOD01000018.1"/>
</dbReference>
<dbReference type="EMBL" id="SSOD01000018">
    <property type="protein sequence ID" value="THF57209.1"/>
    <property type="molecule type" value="Genomic_DNA"/>
</dbReference>
<evidence type="ECO:0000313" key="4">
    <source>
        <dbReference type="EMBL" id="THF57209.1"/>
    </source>
</evidence>
<comment type="caution">
    <text evidence="4">The sequence shown here is derived from an EMBL/GenBank/DDBJ whole genome shotgun (WGS) entry which is preliminary data.</text>
</comment>
<feature type="domain" description="MmgE/PrpD C-terminal" evidence="3">
    <location>
        <begin position="270"/>
        <end position="427"/>
    </location>
</feature>
<evidence type="ECO:0000256" key="1">
    <source>
        <dbReference type="ARBA" id="ARBA00006174"/>
    </source>
</evidence>
<gene>
    <name evidence="4" type="ORF">E6O51_18065</name>
</gene>
<keyword evidence="5" id="KW-1185">Reference proteome</keyword>
<dbReference type="InterPro" id="IPR036148">
    <property type="entry name" value="MmgE/PrpD_sf"/>
</dbReference>
<sequence>MHLSTLIARNIAGLRTQQFSAAARAKAELAILDTVGVMLAGSDHAGVSALKRVVLGNGSDGQSTVVGDPRRAGLLDAAQINGMAAHMLDFDDSNSQLFGHPSVAVLPALLALAEREGASGRQVVEAYLGGFEAAARIGTGISRYQYTLGWHPTSSVGIFGAVAACALLLDLDEARIAQALGIAASMSAGVKSNFGSMTKPLHVGQAARNGLQAVLLAAEGFTAASDAFEHPQGYLRVYNGGSENYDIDRLLAGWNDPPCVLDLGIKQKRFPVCYACLAPIDGILALRDAHGLRAEDIESIRVEVHPIRFPHINVPDPASPLEAKFSVHFCVAQAFLRGTLRISDFEDDSYRDPLVRSLMARISFGSYGEQDNLGGAEVSVRTRDGSLYQTHVVKALGAGYDHPLTPAMVRAKFEECASRILPAAQVHELYELLGTLSSLPDIRRLTAGLAENSLSHGENR</sequence>
<dbReference type="Proteomes" id="UP000307956">
    <property type="component" value="Unassembled WGS sequence"/>
</dbReference>
<proteinExistence type="inferred from homology"/>
<evidence type="ECO:0000259" key="2">
    <source>
        <dbReference type="Pfam" id="PF03972"/>
    </source>
</evidence>
<organism evidence="4 5">
    <name type="scientific">Pseudothauera rhizosphaerae</name>
    <dbReference type="NCBI Taxonomy" id="2565932"/>
    <lineage>
        <taxon>Bacteria</taxon>
        <taxon>Pseudomonadati</taxon>
        <taxon>Pseudomonadota</taxon>
        <taxon>Betaproteobacteria</taxon>
        <taxon>Rhodocyclales</taxon>
        <taxon>Zoogloeaceae</taxon>
        <taxon>Pseudothauera</taxon>
    </lineage>
</organism>
<dbReference type="AlphaFoldDB" id="A0A4V3W9Z5"/>
<comment type="similarity">
    <text evidence="1">Belongs to the PrpD family.</text>
</comment>
<dbReference type="InterPro" id="IPR042188">
    <property type="entry name" value="MmgE/PrpD_sf_2"/>
</dbReference>
<evidence type="ECO:0000259" key="3">
    <source>
        <dbReference type="Pfam" id="PF19305"/>
    </source>
</evidence>
<dbReference type="SUPFAM" id="SSF103378">
    <property type="entry name" value="2-methylcitrate dehydratase PrpD"/>
    <property type="match status" value="1"/>
</dbReference>
<evidence type="ECO:0000313" key="5">
    <source>
        <dbReference type="Proteomes" id="UP000307956"/>
    </source>
</evidence>
<dbReference type="OrthoDB" id="8680281at2"/>
<accession>A0A4V3W9Z5</accession>
<dbReference type="Pfam" id="PF19305">
    <property type="entry name" value="MmgE_PrpD_C"/>
    <property type="match status" value="1"/>
</dbReference>
<reference evidence="4 5" key="1">
    <citation type="submission" date="2019-04" db="EMBL/GenBank/DDBJ databases">
        <title>Azoarcus rhizosphaerae sp. nov. isolated from rhizosphere of Ficus religiosa.</title>
        <authorList>
            <person name="Lin S.-Y."/>
            <person name="Hameed A."/>
            <person name="Hsu Y.-H."/>
            <person name="Young C.-C."/>
        </authorList>
    </citation>
    <scope>NUCLEOTIDE SEQUENCE [LARGE SCALE GENOMIC DNA]</scope>
    <source>
        <strain evidence="4 5">CC-YHH848</strain>
    </source>
</reference>
<dbReference type="GO" id="GO:0016829">
    <property type="term" value="F:lyase activity"/>
    <property type="evidence" value="ECO:0007669"/>
    <property type="project" value="InterPro"/>
</dbReference>
<dbReference type="Pfam" id="PF03972">
    <property type="entry name" value="MmgE_PrpD_N"/>
    <property type="match status" value="1"/>
</dbReference>
<dbReference type="InterPro" id="IPR045336">
    <property type="entry name" value="MmgE_PrpD_N"/>
</dbReference>
<dbReference type="Gene3D" id="3.30.1330.120">
    <property type="entry name" value="2-methylcitrate dehydratase PrpD"/>
    <property type="match status" value="1"/>
</dbReference>